<protein>
    <submittedName>
        <fullName evidence="2">Unnamed protein product</fullName>
    </submittedName>
</protein>
<evidence type="ECO:0000313" key="3">
    <source>
        <dbReference type="Proteomes" id="UP001165121"/>
    </source>
</evidence>
<dbReference type="Proteomes" id="UP001165121">
    <property type="component" value="Unassembled WGS sequence"/>
</dbReference>
<comment type="caution">
    <text evidence="2">The sequence shown here is derived from an EMBL/GenBank/DDBJ whole genome shotgun (WGS) entry which is preliminary data.</text>
</comment>
<feature type="region of interest" description="Disordered" evidence="1">
    <location>
        <begin position="71"/>
        <end position="90"/>
    </location>
</feature>
<evidence type="ECO:0000313" key="2">
    <source>
        <dbReference type="EMBL" id="GMF52840.1"/>
    </source>
</evidence>
<dbReference type="EMBL" id="BSXT01003153">
    <property type="protein sequence ID" value="GMF52840.1"/>
    <property type="molecule type" value="Genomic_DNA"/>
</dbReference>
<feature type="compositionally biased region" description="Basic and acidic residues" evidence="1">
    <location>
        <begin position="277"/>
        <end position="309"/>
    </location>
</feature>
<sequence length="344" mass="37540">MEQALGTIWAFDEVRPFGSRVDHDEVNPRGTVPNGAQAGSCGGAVSQLIQQAFQTMQAKVVQSAVKEEAVPQAPALQTHTEERATSTPEPSVNVEAIQAEAVPRAEEAAQEEFDRRLQQQRSDVKAEKAAWAADFQRQLSTQMDLVQQKMREMEEARNLDQATIRALRNVQRTRSRNIPATLPQVQGTQATSGTDSATSPRTEPVLMAMYPESSGVITGLGGERLEKPISDLTVAQLRVTLKPMTETKYAKTETTSKIATTRASRATAQKSGSKPTELTRSESMRSASRRDSDTKRSSRRGGDPSDDSSRSGSSDGDSSDDDSDSSRGGAPHKQQQLRLWEVLR</sequence>
<reference evidence="2" key="1">
    <citation type="submission" date="2023-04" db="EMBL/GenBank/DDBJ databases">
        <title>Phytophthora fragariaefolia NBRC 109709.</title>
        <authorList>
            <person name="Ichikawa N."/>
            <person name="Sato H."/>
            <person name="Tonouchi N."/>
        </authorList>
    </citation>
    <scope>NUCLEOTIDE SEQUENCE</scope>
    <source>
        <strain evidence="2">NBRC 109709</strain>
    </source>
</reference>
<name>A0A9W6Y5E4_9STRA</name>
<keyword evidence="3" id="KW-1185">Reference proteome</keyword>
<gene>
    <name evidence="2" type="ORF">Pfra01_002171900</name>
</gene>
<dbReference type="AlphaFoldDB" id="A0A9W6Y5E4"/>
<feature type="region of interest" description="Disordered" evidence="1">
    <location>
        <begin position="251"/>
        <end position="344"/>
    </location>
</feature>
<dbReference type="OrthoDB" id="129918at2759"/>
<feature type="compositionally biased region" description="Polar residues" evidence="1">
    <location>
        <begin position="252"/>
        <end position="276"/>
    </location>
</feature>
<proteinExistence type="predicted"/>
<accession>A0A9W6Y5E4</accession>
<evidence type="ECO:0000256" key="1">
    <source>
        <dbReference type="SAM" id="MobiDB-lite"/>
    </source>
</evidence>
<organism evidence="2 3">
    <name type="scientific">Phytophthora fragariaefolia</name>
    <dbReference type="NCBI Taxonomy" id="1490495"/>
    <lineage>
        <taxon>Eukaryota</taxon>
        <taxon>Sar</taxon>
        <taxon>Stramenopiles</taxon>
        <taxon>Oomycota</taxon>
        <taxon>Peronosporomycetes</taxon>
        <taxon>Peronosporales</taxon>
        <taxon>Peronosporaceae</taxon>
        <taxon>Phytophthora</taxon>
    </lineage>
</organism>